<dbReference type="Gene3D" id="3.30.710.10">
    <property type="entry name" value="Potassium Channel Kv1.1, Chain A"/>
    <property type="match status" value="1"/>
</dbReference>
<proteinExistence type="predicted"/>
<dbReference type="Pfam" id="PF00651">
    <property type="entry name" value="BTB"/>
    <property type="match status" value="1"/>
</dbReference>
<dbReference type="Proteomes" id="UP001194696">
    <property type="component" value="Unassembled WGS sequence"/>
</dbReference>
<dbReference type="SUPFAM" id="SSF54695">
    <property type="entry name" value="POZ domain"/>
    <property type="match status" value="1"/>
</dbReference>
<sequence length="488" mass="54228">MELSVDDTTFHVHRGVLAEHCRYFRQFFTDARAQEPTTVIRHMDCSYAPISFERGRPFSIIEIDSEDDSIFSFTAGPKARLHARRDRPIQDPEGDGRDALGSEDDEDGLYFADVEGSASTGRGHGHTGPARATSQQKHLHSTHLSRSRTDPSPSSPKLDPKVTLRPSTPISTSYSAPINEEPICSFSAAFVAADQRSVGYTSHNFACFLQILYGLLHPFHLHEVDLLAVFRISHIYGVPGLVNLLGDRIWDTLDLTTETWPCLVRFSKRFCLEDIKRRALRHASETRELWTVAVETLGLDDFKDFLRGIDQPEGVKACTGGQGQRSDLRGMKDELLMIFLLVHYQESSGSKDFGPSLHRDDGNISHSGAPLIRDLPKRFQRDSASIKIRQQLQQRTSTGLPSPNLPTRANSNAKNNNNAGNKTVTDTIEQASFAKSLALGHVLSSPSPPSSLRPMPAQPLTTKVDKAKTWMTRFKHDCGWGGQASLLD</sequence>
<dbReference type="CDD" id="cd18186">
    <property type="entry name" value="BTB_POZ_ZBTB_KLHL-like"/>
    <property type="match status" value="1"/>
</dbReference>
<keyword evidence="4" id="KW-1185">Reference proteome</keyword>
<feature type="domain" description="BTB" evidence="2">
    <location>
        <begin position="1"/>
        <end position="40"/>
    </location>
</feature>
<feature type="compositionally biased region" description="Basic residues" evidence="1">
    <location>
        <begin position="137"/>
        <end position="146"/>
    </location>
</feature>
<gene>
    <name evidence="3" type="ORF">BGZ96_007133</name>
</gene>
<evidence type="ECO:0000259" key="2">
    <source>
        <dbReference type="PROSITE" id="PS50097"/>
    </source>
</evidence>
<dbReference type="EMBL" id="JAAAIM010000358">
    <property type="protein sequence ID" value="KAG0289272.1"/>
    <property type="molecule type" value="Genomic_DNA"/>
</dbReference>
<organism evidence="3 4">
    <name type="scientific">Linnemannia gamsii</name>
    <dbReference type="NCBI Taxonomy" id="64522"/>
    <lineage>
        <taxon>Eukaryota</taxon>
        <taxon>Fungi</taxon>
        <taxon>Fungi incertae sedis</taxon>
        <taxon>Mucoromycota</taxon>
        <taxon>Mortierellomycotina</taxon>
        <taxon>Mortierellomycetes</taxon>
        <taxon>Mortierellales</taxon>
        <taxon>Mortierellaceae</taxon>
        <taxon>Linnemannia</taxon>
    </lineage>
</organism>
<evidence type="ECO:0000256" key="1">
    <source>
        <dbReference type="SAM" id="MobiDB-lite"/>
    </source>
</evidence>
<dbReference type="InterPro" id="IPR000210">
    <property type="entry name" value="BTB/POZ_dom"/>
</dbReference>
<reference evidence="3 4" key="1">
    <citation type="journal article" date="2020" name="Fungal Divers.">
        <title>Resolving the Mortierellaceae phylogeny through synthesis of multi-gene phylogenetics and phylogenomics.</title>
        <authorList>
            <person name="Vandepol N."/>
            <person name="Liber J."/>
            <person name="Desiro A."/>
            <person name="Na H."/>
            <person name="Kennedy M."/>
            <person name="Barry K."/>
            <person name="Grigoriev I.V."/>
            <person name="Miller A.N."/>
            <person name="O'Donnell K."/>
            <person name="Stajich J.E."/>
            <person name="Bonito G."/>
        </authorList>
    </citation>
    <scope>NUCLEOTIDE SEQUENCE [LARGE SCALE GENOMIC DNA]</scope>
    <source>
        <strain evidence="3 4">AD045</strain>
    </source>
</reference>
<feature type="compositionally biased region" description="Low complexity" evidence="1">
    <location>
        <begin position="409"/>
        <end position="419"/>
    </location>
</feature>
<evidence type="ECO:0000313" key="4">
    <source>
        <dbReference type="Proteomes" id="UP001194696"/>
    </source>
</evidence>
<dbReference type="InterPro" id="IPR011333">
    <property type="entry name" value="SKP1/BTB/POZ_sf"/>
</dbReference>
<name>A0ABQ7K350_9FUNG</name>
<feature type="compositionally biased region" description="Basic and acidic residues" evidence="1">
    <location>
        <begin position="86"/>
        <end position="100"/>
    </location>
</feature>
<feature type="compositionally biased region" description="Polar residues" evidence="1">
    <location>
        <begin position="390"/>
        <end position="408"/>
    </location>
</feature>
<feature type="region of interest" description="Disordered" evidence="1">
    <location>
        <begin position="390"/>
        <end position="419"/>
    </location>
</feature>
<feature type="region of interest" description="Disordered" evidence="1">
    <location>
        <begin position="79"/>
        <end position="169"/>
    </location>
</feature>
<evidence type="ECO:0000313" key="3">
    <source>
        <dbReference type="EMBL" id="KAG0289272.1"/>
    </source>
</evidence>
<protein>
    <recommendedName>
        <fullName evidence="2">BTB domain-containing protein</fullName>
    </recommendedName>
</protein>
<comment type="caution">
    <text evidence="3">The sequence shown here is derived from an EMBL/GenBank/DDBJ whole genome shotgun (WGS) entry which is preliminary data.</text>
</comment>
<accession>A0ABQ7K350</accession>
<dbReference type="PROSITE" id="PS50097">
    <property type="entry name" value="BTB"/>
    <property type="match status" value="1"/>
</dbReference>